<reference evidence="1" key="1">
    <citation type="submission" date="2021-06" db="EMBL/GenBank/DDBJ databases">
        <authorList>
            <person name="Kallberg Y."/>
            <person name="Tangrot J."/>
            <person name="Rosling A."/>
        </authorList>
    </citation>
    <scope>NUCLEOTIDE SEQUENCE</scope>
    <source>
        <strain evidence="1">CL551</strain>
    </source>
</reference>
<evidence type="ECO:0000313" key="2">
    <source>
        <dbReference type="Proteomes" id="UP000789342"/>
    </source>
</evidence>
<organism evidence="1 2">
    <name type="scientific">Acaulospora morrowiae</name>
    <dbReference type="NCBI Taxonomy" id="94023"/>
    <lineage>
        <taxon>Eukaryota</taxon>
        <taxon>Fungi</taxon>
        <taxon>Fungi incertae sedis</taxon>
        <taxon>Mucoromycota</taxon>
        <taxon>Glomeromycotina</taxon>
        <taxon>Glomeromycetes</taxon>
        <taxon>Diversisporales</taxon>
        <taxon>Acaulosporaceae</taxon>
        <taxon>Acaulospora</taxon>
    </lineage>
</organism>
<sequence>WTTIKSEMMSEKPKFKYFLRYKNPNVYKNDVSQDGCIWDHKDRGSSIHLCLRALLIKYRNT</sequence>
<protein>
    <submittedName>
        <fullName evidence="1">15082_t:CDS:1</fullName>
    </submittedName>
</protein>
<gene>
    <name evidence="1" type="ORF">AMORRO_LOCUS12401</name>
</gene>
<keyword evidence="2" id="KW-1185">Reference proteome</keyword>
<comment type="caution">
    <text evidence="1">The sequence shown here is derived from an EMBL/GenBank/DDBJ whole genome shotgun (WGS) entry which is preliminary data.</text>
</comment>
<dbReference type="Proteomes" id="UP000789342">
    <property type="component" value="Unassembled WGS sequence"/>
</dbReference>
<dbReference type="EMBL" id="CAJVPV010018170">
    <property type="protein sequence ID" value="CAG8705836.1"/>
    <property type="molecule type" value="Genomic_DNA"/>
</dbReference>
<proteinExistence type="predicted"/>
<feature type="non-terminal residue" evidence="1">
    <location>
        <position position="61"/>
    </location>
</feature>
<dbReference type="AlphaFoldDB" id="A0A9N9N690"/>
<name>A0A9N9N690_9GLOM</name>
<accession>A0A9N9N690</accession>
<evidence type="ECO:0000313" key="1">
    <source>
        <dbReference type="EMBL" id="CAG8705836.1"/>
    </source>
</evidence>